<dbReference type="InterPro" id="IPR051081">
    <property type="entry name" value="HTH_MetalResp_TranReg"/>
</dbReference>
<dbReference type="Proteomes" id="UP000295681">
    <property type="component" value="Unassembled WGS sequence"/>
</dbReference>
<dbReference type="PANTHER" id="PTHR33154">
    <property type="entry name" value="TRANSCRIPTIONAL REGULATOR, ARSR FAMILY"/>
    <property type="match status" value="1"/>
</dbReference>
<dbReference type="AlphaFoldDB" id="A0A4V3A2M2"/>
<dbReference type="SUPFAM" id="SSF46785">
    <property type="entry name" value="Winged helix' DNA-binding domain"/>
    <property type="match status" value="1"/>
</dbReference>
<dbReference type="GO" id="GO:0003700">
    <property type="term" value="F:DNA-binding transcription factor activity"/>
    <property type="evidence" value="ECO:0007669"/>
    <property type="project" value="InterPro"/>
</dbReference>
<dbReference type="PANTHER" id="PTHR33154:SF33">
    <property type="entry name" value="TRANSCRIPTIONAL REPRESSOR SDPR"/>
    <property type="match status" value="1"/>
</dbReference>
<dbReference type="InterPro" id="IPR045981">
    <property type="entry name" value="DUF5937"/>
</dbReference>
<dbReference type="InterPro" id="IPR011991">
    <property type="entry name" value="ArsR-like_HTH"/>
</dbReference>
<evidence type="ECO:0000256" key="3">
    <source>
        <dbReference type="ARBA" id="ARBA00023163"/>
    </source>
</evidence>
<reference evidence="5 6" key="1">
    <citation type="journal article" date="2019" name="Appl. Microbiol. Biotechnol.">
        <title>Uncovering carbohydrate metabolism through a genotype-phenotype association study of 56 lactic acid bacteria genomes.</title>
        <authorList>
            <person name="Buron-Moles G."/>
            <person name="Chailyan A."/>
            <person name="Dolejs I."/>
            <person name="Forster J."/>
            <person name="Miks M.H."/>
        </authorList>
    </citation>
    <scope>NUCLEOTIDE SEQUENCE [LARGE SCALE GENOMIC DNA]</scope>
    <source>
        <strain evidence="5 6">ATCC 700006</strain>
    </source>
</reference>
<evidence type="ECO:0000313" key="6">
    <source>
        <dbReference type="Proteomes" id="UP000295681"/>
    </source>
</evidence>
<name>A0A4V3A2M2_9LACO</name>
<dbReference type="PROSITE" id="PS50987">
    <property type="entry name" value="HTH_ARSR_2"/>
    <property type="match status" value="1"/>
</dbReference>
<dbReference type="RefSeq" id="WP_010008483.1">
    <property type="nucleotide sequence ID" value="NZ_JAGYGP010000006.1"/>
</dbReference>
<dbReference type="InterPro" id="IPR001845">
    <property type="entry name" value="HTH_ArsR_DNA-bd_dom"/>
</dbReference>
<dbReference type="Pfam" id="PF19361">
    <property type="entry name" value="DUF5937"/>
    <property type="match status" value="1"/>
</dbReference>
<keyword evidence="3" id="KW-0804">Transcription</keyword>
<evidence type="ECO:0000259" key="4">
    <source>
        <dbReference type="PROSITE" id="PS50987"/>
    </source>
</evidence>
<protein>
    <recommendedName>
        <fullName evidence="4">HTH arsR-type domain-containing protein</fullName>
    </recommendedName>
</protein>
<accession>A0A4V3A2M2</accession>
<keyword evidence="2" id="KW-0238">DNA-binding</keyword>
<proteinExistence type="predicted"/>
<comment type="caution">
    <text evidence="5">The sequence shown here is derived from an EMBL/GenBank/DDBJ whole genome shotgun (WGS) entry which is preliminary data.</text>
</comment>
<dbReference type="PRINTS" id="PR00778">
    <property type="entry name" value="HTHARSR"/>
</dbReference>
<dbReference type="NCBIfam" id="NF033788">
    <property type="entry name" value="HTH_metalloreg"/>
    <property type="match status" value="1"/>
</dbReference>
<dbReference type="STRING" id="907931.GCA_000165675_00379"/>
<gene>
    <name evidence="5" type="ORF">C5L23_000887</name>
</gene>
<dbReference type="InterPro" id="IPR036390">
    <property type="entry name" value="WH_DNA-bd_sf"/>
</dbReference>
<dbReference type="GO" id="GO:0003677">
    <property type="term" value="F:DNA binding"/>
    <property type="evidence" value="ECO:0007669"/>
    <property type="project" value="UniProtKB-KW"/>
</dbReference>
<dbReference type="Pfam" id="PF01022">
    <property type="entry name" value="HTH_5"/>
    <property type="match status" value="1"/>
</dbReference>
<dbReference type="EMBL" id="PUFI01000005">
    <property type="protein sequence ID" value="TDG69425.1"/>
    <property type="molecule type" value="Genomic_DNA"/>
</dbReference>
<dbReference type="Gene3D" id="1.10.10.10">
    <property type="entry name" value="Winged helix-like DNA-binding domain superfamily/Winged helix DNA-binding domain"/>
    <property type="match status" value="1"/>
</dbReference>
<evidence type="ECO:0000313" key="5">
    <source>
        <dbReference type="EMBL" id="TDG69425.1"/>
    </source>
</evidence>
<dbReference type="InterPro" id="IPR036388">
    <property type="entry name" value="WH-like_DNA-bd_sf"/>
</dbReference>
<dbReference type="CDD" id="cd00090">
    <property type="entry name" value="HTH_ARSR"/>
    <property type="match status" value="1"/>
</dbReference>
<keyword evidence="6" id="KW-1185">Reference proteome</keyword>
<evidence type="ECO:0000256" key="1">
    <source>
        <dbReference type="ARBA" id="ARBA00023015"/>
    </source>
</evidence>
<organism evidence="5 6">
    <name type="scientific">Leuconostoc fallax</name>
    <dbReference type="NCBI Taxonomy" id="1251"/>
    <lineage>
        <taxon>Bacteria</taxon>
        <taxon>Bacillati</taxon>
        <taxon>Bacillota</taxon>
        <taxon>Bacilli</taxon>
        <taxon>Lactobacillales</taxon>
        <taxon>Lactobacillaceae</taxon>
        <taxon>Leuconostoc</taxon>
    </lineage>
</organism>
<evidence type="ECO:0000256" key="2">
    <source>
        <dbReference type="ARBA" id="ARBA00023125"/>
    </source>
</evidence>
<feature type="domain" description="HTH arsR-type" evidence="4">
    <location>
        <begin position="273"/>
        <end position="365"/>
    </location>
</feature>
<keyword evidence="1" id="KW-0805">Transcription regulation</keyword>
<dbReference type="SMART" id="SM00418">
    <property type="entry name" value="HTH_ARSR"/>
    <property type="match status" value="1"/>
</dbReference>
<sequence length="365" mass="43069">MAIKIKFNDYALQTNETLTQKIQFVYSPLNELFRSLHILLNPRHHGMHISWALDVQQRLPHHFFDDLQYFSLFYELGVPPILFNNFERFSSNLDEEIEQLKSYLLETNAQNILFSLKKVITNRDNQFIPTLAKNLEWQGFSPSSSNDLLTDLNNNPQRVYTHLLNFINDYRELVFDSMWQSKHLEQFLLTEIKQQSLYLAQYGFVKLINHLEIDRIYWQQENLIIIKPFEETINLSNQDTILLIPSYFIWPHLFVDEFQHGITLNYDALNRQRDKIDAQYLTHVFNALSDIVRLKIMKYLSDQPSTTQALGQVLMMSESTVSHHLKLLKAAGLVITQKKGKFVLYHPSTIVNDLIPDFYQLLKNN</sequence>